<evidence type="ECO:0000313" key="4">
    <source>
        <dbReference type="Proteomes" id="UP000278006"/>
    </source>
</evidence>
<dbReference type="OrthoDB" id="7355447at2"/>
<proteinExistence type="predicted"/>
<gene>
    <name evidence="3" type="ORF">D8I35_02600</name>
</gene>
<evidence type="ECO:0000256" key="1">
    <source>
        <dbReference type="SAM" id="MobiDB-lite"/>
    </source>
</evidence>
<accession>A0A3M6QYF1</accession>
<feature type="region of interest" description="Disordered" evidence="1">
    <location>
        <begin position="24"/>
        <end position="53"/>
    </location>
</feature>
<evidence type="ECO:0000256" key="2">
    <source>
        <dbReference type="SAM" id="SignalP"/>
    </source>
</evidence>
<dbReference type="EMBL" id="RDQO01000001">
    <property type="protein sequence ID" value="RMX08034.1"/>
    <property type="molecule type" value="Genomic_DNA"/>
</dbReference>
<evidence type="ECO:0000313" key="3">
    <source>
        <dbReference type="EMBL" id="RMX08034.1"/>
    </source>
</evidence>
<keyword evidence="4" id="KW-1185">Reference proteome</keyword>
<sequence>MPLVPAFLMLMLLACLVGGGASARAQSSPGEQTRAAGAETLAADAQEETPRELAPHERQLARIVYGILSFSHWPQPMPHRVLCVLGSTSYSPILAAEPARQQTPAWTVRAVRSPAANDLLYQTCDAMYVGALPDAENRALWLQMQGRPVVTIKEQSAYCDEGALFCLYFHEDGRIGFQVNLDAVARSGIRVDPQVLKLAREPLGDAP</sequence>
<dbReference type="InterPro" id="IPR025293">
    <property type="entry name" value="YfiR/HmsC-like"/>
</dbReference>
<dbReference type="Pfam" id="PF13689">
    <property type="entry name" value="DUF4154"/>
    <property type="match status" value="1"/>
</dbReference>
<name>A0A3M6QYF1_9BURK</name>
<protein>
    <submittedName>
        <fullName evidence="3">YfiR family protein</fullName>
    </submittedName>
</protein>
<feature type="signal peptide" evidence="2">
    <location>
        <begin position="1"/>
        <end position="25"/>
    </location>
</feature>
<organism evidence="3 4">
    <name type="scientific">Corticibacter populi</name>
    <dbReference type="NCBI Taxonomy" id="1550736"/>
    <lineage>
        <taxon>Bacteria</taxon>
        <taxon>Pseudomonadati</taxon>
        <taxon>Pseudomonadota</taxon>
        <taxon>Betaproteobacteria</taxon>
        <taxon>Burkholderiales</taxon>
        <taxon>Comamonadaceae</taxon>
        <taxon>Corticibacter</taxon>
    </lineage>
</organism>
<dbReference type="AlphaFoldDB" id="A0A3M6QYF1"/>
<keyword evidence="2" id="KW-0732">Signal</keyword>
<dbReference type="RefSeq" id="WP_122226157.1">
    <property type="nucleotide sequence ID" value="NZ_RDQO01000001.1"/>
</dbReference>
<comment type="caution">
    <text evidence="3">The sequence shown here is derived from an EMBL/GenBank/DDBJ whole genome shotgun (WGS) entry which is preliminary data.</text>
</comment>
<dbReference type="Proteomes" id="UP000278006">
    <property type="component" value="Unassembled WGS sequence"/>
</dbReference>
<reference evidence="3 4" key="1">
    <citation type="submission" date="2018-10" db="EMBL/GenBank/DDBJ databases">
        <title>Draft genome of Cortibacter populi DSM10536.</title>
        <authorList>
            <person name="Bernier A.-M."/>
            <person name="Bernard K."/>
        </authorList>
    </citation>
    <scope>NUCLEOTIDE SEQUENCE [LARGE SCALE GENOMIC DNA]</scope>
    <source>
        <strain evidence="3 4">DSM 105136</strain>
    </source>
</reference>
<feature type="chain" id="PRO_5018195620" evidence="2">
    <location>
        <begin position="26"/>
        <end position="207"/>
    </location>
</feature>